<evidence type="ECO:0000259" key="1">
    <source>
        <dbReference type="PROSITE" id="PS50878"/>
    </source>
</evidence>
<proteinExistence type="predicted"/>
<dbReference type="RefSeq" id="WP_117689813.1">
    <property type="nucleotide sequence ID" value="NZ_QSUE01000002.1"/>
</dbReference>
<dbReference type="InterPro" id="IPR000477">
    <property type="entry name" value="RT_dom"/>
</dbReference>
<dbReference type="Pfam" id="PF00078">
    <property type="entry name" value="RVT_1"/>
    <property type="match status" value="1"/>
</dbReference>
<comment type="caution">
    <text evidence="2">The sequence shown here is derived from an EMBL/GenBank/DDBJ whole genome shotgun (WGS) entry which is preliminary data.</text>
</comment>
<protein>
    <recommendedName>
        <fullName evidence="1">Reverse transcriptase domain-containing protein</fullName>
    </recommendedName>
</protein>
<dbReference type="PANTHER" id="PTHR34047:SF8">
    <property type="entry name" value="PROTEIN YKFC"/>
    <property type="match status" value="1"/>
</dbReference>
<dbReference type="PROSITE" id="PS50878">
    <property type="entry name" value="RT_POL"/>
    <property type="match status" value="1"/>
</dbReference>
<feature type="domain" description="Reverse transcriptase" evidence="1">
    <location>
        <begin position="1"/>
        <end position="345"/>
    </location>
</feature>
<dbReference type="SUPFAM" id="SSF56672">
    <property type="entry name" value="DNA/RNA polymerases"/>
    <property type="match status" value="1"/>
</dbReference>
<gene>
    <name evidence="2" type="ORF">DXB72_05065</name>
</gene>
<name>A0A3E5AQD9_9FIRM</name>
<reference evidence="2 3" key="1">
    <citation type="submission" date="2018-08" db="EMBL/GenBank/DDBJ databases">
        <title>A genome reference for cultivated species of the human gut microbiota.</title>
        <authorList>
            <person name="Zou Y."/>
            <person name="Xue W."/>
            <person name="Luo G."/>
        </authorList>
    </citation>
    <scope>NUCLEOTIDE SEQUENCE [LARGE SCALE GENOMIC DNA]</scope>
    <source>
        <strain evidence="2 3">OM05-6AA</strain>
    </source>
</reference>
<dbReference type="PANTHER" id="PTHR34047">
    <property type="entry name" value="NUCLEAR INTRON MATURASE 1, MITOCHONDRIAL-RELATED"/>
    <property type="match status" value="1"/>
</dbReference>
<accession>A0A3E5AQD9</accession>
<dbReference type="Proteomes" id="UP000260970">
    <property type="component" value="Unassembled WGS sequence"/>
</dbReference>
<dbReference type="InterPro" id="IPR043502">
    <property type="entry name" value="DNA/RNA_pol_sf"/>
</dbReference>
<evidence type="ECO:0000313" key="3">
    <source>
        <dbReference type="Proteomes" id="UP000260970"/>
    </source>
</evidence>
<dbReference type="EMBL" id="QSUG01000003">
    <property type="protein sequence ID" value="RGN25124.1"/>
    <property type="molecule type" value="Genomic_DNA"/>
</dbReference>
<sequence length="384" mass="45079">MEDTQKQDKLPPIKYTKRVGHLFEHVRDLDNLKEAIKDAARHKRKRKEVQKVLEDIDGHALELQRMLDEETFIPAKYTMRRINDGIQKKTRDIAIPRFWPDQCVHHAFVRIFKQIVLHSAYPFSCGCVPGKGTHGAKTAIEKWIRKDPKHTKYVLKLDVRKCYPTMNHEELRKKLQRRIKDKKFLRLADRIIASFQQPMATHERLLPETDAVGIPVGLFTSPWFCNFFFQDIDHKVAEKTGTAHNVRYVDDMVLFDSSKRRLHKALEFIEAEVKATKQTVKDNWQVFILSKRPLDFLGFKFYPNKTTIRKSIMLRISRKARTIARAAYASIRNAHAMVSYIGYIVNSDSQRFYEKWVRPFVNIKHLKGVIADEDRKQHQACVAV</sequence>
<evidence type="ECO:0000313" key="2">
    <source>
        <dbReference type="EMBL" id="RGN25124.1"/>
    </source>
</evidence>
<organism evidence="2 3">
    <name type="scientific">Agathobacter rectalis</name>
    <dbReference type="NCBI Taxonomy" id="39491"/>
    <lineage>
        <taxon>Bacteria</taxon>
        <taxon>Bacillati</taxon>
        <taxon>Bacillota</taxon>
        <taxon>Clostridia</taxon>
        <taxon>Lachnospirales</taxon>
        <taxon>Lachnospiraceae</taxon>
        <taxon>Agathobacter</taxon>
    </lineage>
</organism>
<dbReference type="AlphaFoldDB" id="A0A3E5AQD9"/>
<dbReference type="InterPro" id="IPR051083">
    <property type="entry name" value="GrpII_Intron_Splice-Mob/Def"/>
</dbReference>